<accession>A0ACC2UWJ1</accession>
<dbReference type="Proteomes" id="UP001241377">
    <property type="component" value="Unassembled WGS sequence"/>
</dbReference>
<comment type="caution">
    <text evidence="1">The sequence shown here is derived from an EMBL/GenBank/DDBJ whole genome shotgun (WGS) entry which is preliminary data.</text>
</comment>
<proteinExistence type="predicted"/>
<name>A0ACC2UWJ1_9TREE</name>
<reference evidence="1" key="1">
    <citation type="submission" date="2023-04" db="EMBL/GenBank/DDBJ databases">
        <title>Draft Genome sequencing of Naganishia species isolated from polar environments using Oxford Nanopore Technology.</title>
        <authorList>
            <person name="Leo P."/>
            <person name="Venkateswaran K."/>
        </authorList>
    </citation>
    <scope>NUCLEOTIDE SEQUENCE</scope>
    <source>
        <strain evidence="1">MNA-CCFEE 5261</strain>
    </source>
</reference>
<sequence>MSPRAADWTITPLNIDALPTALGPSPSTRSTAVLTHTNRQSSAMPESATLPSPPTVGNSISNTQPLHGFSRSSLASIRGGQENGDARATLGKDFIGMVEPGSMSVQSIVGKSERQISNTYSDRGRNQAVPSNVVDEMGNARRTVRRAQAMGLIKTMPSSLAASPSTISLPESTANSVLSSLTASRNGSFAEAGSSENEVVHQFKEIEVSPISDHTSTPKASLYRMRDPASASISTARKVSPFRQVYGYDLNREMPERSPALRSGSFGSPSSPADQMSLHDGGMVASTGWLITVVPPDSLFYALNQETTSAGSALPGRVNDDIAQPTAQNDSPASEFSTDGLDKVLSTARLKKWRKGKLMPLVSDLKGMTKAIGREWNLPSDAGMEVFLSSGRKTSRGNRKNGCEEEDRFSEGEGTSDTEEETDGLLGEETWRMVWAEYIAEAEMKRTRAIRTLAPRLHPSHSTPDLSRHKGSDSSKIHEATQRQDRIVASAESLAESKSVAEASPTMTEPPSTGNTFGRASQPSNGSLQDVIKGNGTEDLPQIIHVAEKGQQDQPHDGNSDNTSFAYHQGALTPATSQTAFPNGVHSNSFKKAPLIPAAQAMLSPSPSSVFPGGSVSQQASPLSVHHSDDGHSLRGMTQPRRVLGKIEFDFDSSTGNRGEWYARWLKRKVEGRNAVGEHRNRSWSEEGGVLHGLKPLHLLTRPVGYAESMASDDGSDEADSQHADLEDSKAEYAPLMDEADDDETGEEGGDSTLQQSPVLLSNANSERTTPTHPVDDPAAHESDMEIADAELDHLVSNALTEAFPDGPDDFVQAFTAGHPTRNPDSGDVALGTVYNWKDIGSQRILDERVELDQLGGATSAELEMKADDTEEVRQMLADVASNNGVPDTMLLVASAPGSQGLLASPIELPSATRSSGQVDLMTSIRRAASQDQFAQSEEPVHGLGMGIQMNDQEKRGSALVISSQLDALEKGASAPFASGAMPPMDGLLEPSPAMNDRALQRFSDSTQQSVPETTISVELPANPDFPDTVDMKTPAPISEASFQQGPSGHTIPRPPVYTPRSAPEGVSPIPLSLETMMRMEYETQAAALPKKSPGWKPQRPARPPSPHLELYTAPSPHLKLSDTPPPASMTVIDTRGLGKSPDQPDTMVEARPRVTSGSSKGINKLNKLFHRRVSEKADTIEASMNPVSGTPDTLPDFGVSGKSPKTNDSFGRRFFKGLHVKSPSVVQDAFPSTPTPSTAVTIISDPIVVSTTNKQAYQLSQLQEQQASPHPSAHRRH</sequence>
<organism evidence="1 2">
    <name type="scientific">Naganishia cerealis</name>
    <dbReference type="NCBI Taxonomy" id="610337"/>
    <lineage>
        <taxon>Eukaryota</taxon>
        <taxon>Fungi</taxon>
        <taxon>Dikarya</taxon>
        <taxon>Basidiomycota</taxon>
        <taxon>Agaricomycotina</taxon>
        <taxon>Tremellomycetes</taxon>
        <taxon>Filobasidiales</taxon>
        <taxon>Filobasidiaceae</taxon>
        <taxon>Naganishia</taxon>
    </lineage>
</organism>
<keyword evidence="2" id="KW-1185">Reference proteome</keyword>
<evidence type="ECO:0000313" key="2">
    <source>
        <dbReference type="Proteomes" id="UP001241377"/>
    </source>
</evidence>
<gene>
    <name evidence="1" type="ORF">QFC19_009091</name>
</gene>
<dbReference type="EMBL" id="JASBWR010000149">
    <property type="protein sequence ID" value="KAJ9091450.1"/>
    <property type="molecule type" value="Genomic_DNA"/>
</dbReference>
<evidence type="ECO:0000313" key="1">
    <source>
        <dbReference type="EMBL" id="KAJ9091450.1"/>
    </source>
</evidence>
<protein>
    <submittedName>
        <fullName evidence="1">Uncharacterized protein</fullName>
    </submittedName>
</protein>